<evidence type="ECO:0000256" key="7">
    <source>
        <dbReference type="ARBA" id="ARBA00022840"/>
    </source>
</evidence>
<dbReference type="GO" id="GO:0005886">
    <property type="term" value="C:plasma membrane"/>
    <property type="evidence" value="ECO:0007669"/>
    <property type="project" value="TreeGrafter"/>
</dbReference>
<evidence type="ECO:0000256" key="6">
    <source>
        <dbReference type="ARBA" id="ARBA00022741"/>
    </source>
</evidence>
<keyword evidence="7" id="KW-0067">ATP-binding</keyword>
<sequence>MAASGLNKNELPSNNDIEHLCTLMDFAFEIKKLTDKFNLELFNFQFKIKIGYNVGNVVAGVIGTKKLHYDIWGDAVNLASRMYTSAQNNQIQVFVFLNF</sequence>
<dbReference type="SUPFAM" id="SSF55073">
    <property type="entry name" value="Nucleotide cyclase"/>
    <property type="match status" value="1"/>
</dbReference>
<keyword evidence="14" id="KW-1185">Reference proteome</keyword>
<dbReference type="EMBL" id="LWCA01000097">
    <property type="protein sequence ID" value="OAF70939.1"/>
    <property type="molecule type" value="Genomic_DNA"/>
</dbReference>
<dbReference type="OrthoDB" id="10035433at2759"/>
<dbReference type="GO" id="GO:0035556">
    <property type="term" value="P:intracellular signal transduction"/>
    <property type="evidence" value="ECO:0007669"/>
    <property type="project" value="InterPro"/>
</dbReference>
<name>A0A177B9G6_9BILA</name>
<evidence type="ECO:0000256" key="1">
    <source>
        <dbReference type="ARBA" id="ARBA00001593"/>
    </source>
</evidence>
<comment type="catalytic activity">
    <reaction evidence="1">
        <text>ATP = 3',5'-cyclic AMP + diphosphate</text>
        <dbReference type="Rhea" id="RHEA:15389"/>
        <dbReference type="ChEBI" id="CHEBI:30616"/>
        <dbReference type="ChEBI" id="CHEBI:33019"/>
        <dbReference type="ChEBI" id="CHEBI:58165"/>
        <dbReference type="EC" id="4.6.1.1"/>
    </reaction>
</comment>
<dbReference type="GO" id="GO:0009190">
    <property type="term" value="P:cyclic nucleotide biosynthetic process"/>
    <property type="evidence" value="ECO:0007669"/>
    <property type="project" value="InterPro"/>
</dbReference>
<keyword evidence="4" id="KW-0812">Transmembrane</keyword>
<evidence type="ECO:0000256" key="3">
    <source>
        <dbReference type="ARBA" id="ARBA00012201"/>
    </source>
</evidence>
<dbReference type="Gene3D" id="3.30.70.1230">
    <property type="entry name" value="Nucleotide cyclase"/>
    <property type="match status" value="1"/>
</dbReference>
<dbReference type="EC" id="4.6.1.1" evidence="3"/>
<evidence type="ECO:0000256" key="5">
    <source>
        <dbReference type="ARBA" id="ARBA00022723"/>
    </source>
</evidence>
<dbReference type="Proteomes" id="UP000078046">
    <property type="component" value="Unassembled WGS sequence"/>
</dbReference>
<comment type="caution">
    <text evidence="13">The sequence shown here is derived from an EMBL/GenBank/DDBJ whole genome shotgun (WGS) entry which is preliminary data.</text>
</comment>
<dbReference type="Pfam" id="PF00211">
    <property type="entry name" value="Guanylate_cyc"/>
    <property type="match status" value="1"/>
</dbReference>
<keyword evidence="11" id="KW-0456">Lyase</keyword>
<dbReference type="CDD" id="cd07302">
    <property type="entry name" value="CHD"/>
    <property type="match status" value="1"/>
</dbReference>
<keyword evidence="6" id="KW-0547">Nucleotide-binding</keyword>
<keyword evidence="8" id="KW-0460">Magnesium</keyword>
<keyword evidence="10" id="KW-0472">Membrane</keyword>
<evidence type="ECO:0000256" key="10">
    <source>
        <dbReference type="ARBA" id="ARBA00023136"/>
    </source>
</evidence>
<dbReference type="InterPro" id="IPR029787">
    <property type="entry name" value="Nucleotide_cyclase"/>
</dbReference>
<keyword evidence="5" id="KW-0479">Metal-binding</keyword>
<organism evidence="13 14">
    <name type="scientific">Intoshia linei</name>
    <dbReference type="NCBI Taxonomy" id="1819745"/>
    <lineage>
        <taxon>Eukaryota</taxon>
        <taxon>Metazoa</taxon>
        <taxon>Spiralia</taxon>
        <taxon>Lophotrochozoa</taxon>
        <taxon>Mesozoa</taxon>
        <taxon>Orthonectida</taxon>
        <taxon>Rhopaluridae</taxon>
        <taxon>Intoshia</taxon>
    </lineage>
</organism>
<evidence type="ECO:0000313" key="14">
    <source>
        <dbReference type="Proteomes" id="UP000078046"/>
    </source>
</evidence>
<proteinExistence type="predicted"/>
<gene>
    <name evidence="13" type="ORF">A3Q56_01278</name>
</gene>
<evidence type="ECO:0000313" key="13">
    <source>
        <dbReference type="EMBL" id="OAF70939.1"/>
    </source>
</evidence>
<dbReference type="PANTHER" id="PTHR45627">
    <property type="entry name" value="ADENYLATE CYCLASE TYPE 1"/>
    <property type="match status" value="1"/>
</dbReference>
<evidence type="ECO:0000256" key="9">
    <source>
        <dbReference type="ARBA" id="ARBA00022989"/>
    </source>
</evidence>
<dbReference type="PROSITE" id="PS50125">
    <property type="entry name" value="GUANYLATE_CYCLASE_2"/>
    <property type="match status" value="1"/>
</dbReference>
<dbReference type="GO" id="GO:0007189">
    <property type="term" value="P:adenylate cyclase-activating G protein-coupled receptor signaling pathway"/>
    <property type="evidence" value="ECO:0007669"/>
    <property type="project" value="TreeGrafter"/>
</dbReference>
<evidence type="ECO:0000259" key="12">
    <source>
        <dbReference type="PROSITE" id="PS50125"/>
    </source>
</evidence>
<dbReference type="GO" id="GO:0046872">
    <property type="term" value="F:metal ion binding"/>
    <property type="evidence" value="ECO:0007669"/>
    <property type="project" value="UniProtKB-KW"/>
</dbReference>
<evidence type="ECO:0000256" key="8">
    <source>
        <dbReference type="ARBA" id="ARBA00022842"/>
    </source>
</evidence>
<feature type="domain" description="Guanylate cyclase" evidence="12">
    <location>
        <begin position="1"/>
        <end position="83"/>
    </location>
</feature>
<evidence type="ECO:0000256" key="11">
    <source>
        <dbReference type="ARBA" id="ARBA00023239"/>
    </source>
</evidence>
<evidence type="ECO:0000256" key="4">
    <source>
        <dbReference type="ARBA" id="ARBA00022692"/>
    </source>
</evidence>
<evidence type="ECO:0000256" key="2">
    <source>
        <dbReference type="ARBA" id="ARBA00004141"/>
    </source>
</evidence>
<dbReference type="InterPro" id="IPR001054">
    <property type="entry name" value="A/G_cyclase"/>
</dbReference>
<keyword evidence="9" id="KW-1133">Transmembrane helix</keyword>
<accession>A0A177B9G6</accession>
<protein>
    <recommendedName>
        <fullName evidence="3">adenylate cyclase</fullName>
        <ecNumber evidence="3">4.6.1.1</ecNumber>
    </recommendedName>
</protein>
<dbReference type="AlphaFoldDB" id="A0A177B9G6"/>
<reference evidence="13 14" key="1">
    <citation type="submission" date="2016-04" db="EMBL/GenBank/DDBJ databases">
        <title>The genome of Intoshia linei affirms orthonectids as highly simplified spiralians.</title>
        <authorList>
            <person name="Mikhailov K.V."/>
            <person name="Slusarev G.S."/>
            <person name="Nikitin M.A."/>
            <person name="Logacheva M.D."/>
            <person name="Penin A."/>
            <person name="Aleoshin V."/>
            <person name="Panchin Y.V."/>
        </authorList>
    </citation>
    <scope>NUCLEOTIDE SEQUENCE [LARGE SCALE GENOMIC DNA]</scope>
    <source>
        <strain evidence="13">Intl2013</strain>
        <tissue evidence="13">Whole animal</tissue>
    </source>
</reference>
<dbReference type="GO" id="GO:0005524">
    <property type="term" value="F:ATP binding"/>
    <property type="evidence" value="ECO:0007669"/>
    <property type="project" value="UniProtKB-KW"/>
</dbReference>
<comment type="subcellular location">
    <subcellularLocation>
        <location evidence="2">Membrane</location>
        <topology evidence="2">Multi-pass membrane protein</topology>
    </subcellularLocation>
</comment>
<dbReference type="PANTHER" id="PTHR45627:SF8">
    <property type="entry name" value="ADENYLATE CYCLASE TYPE 9"/>
    <property type="match status" value="1"/>
</dbReference>
<dbReference type="GO" id="GO:0004016">
    <property type="term" value="F:adenylate cyclase activity"/>
    <property type="evidence" value="ECO:0007669"/>
    <property type="project" value="UniProtKB-EC"/>
</dbReference>